<feature type="transmembrane region" description="Helical" evidence="9">
    <location>
        <begin position="193"/>
        <end position="211"/>
    </location>
</feature>
<keyword evidence="3" id="KW-0050">Antiport</keyword>
<feature type="transmembrane region" description="Helical" evidence="9">
    <location>
        <begin position="7"/>
        <end position="27"/>
    </location>
</feature>
<proteinExistence type="inferred from homology"/>
<feature type="transmembrane region" description="Helical" evidence="9">
    <location>
        <begin position="405"/>
        <end position="424"/>
    </location>
</feature>
<evidence type="ECO:0000313" key="12">
    <source>
        <dbReference type="Proteomes" id="UP000216024"/>
    </source>
</evidence>
<evidence type="ECO:0000256" key="8">
    <source>
        <dbReference type="ARBA" id="ARBA00038435"/>
    </source>
</evidence>
<dbReference type="PANTHER" id="PTHR33451">
    <property type="entry name" value="MALATE-2H(+)/NA(+)-LACTATE ANTIPORTER"/>
    <property type="match status" value="1"/>
</dbReference>
<dbReference type="RefSeq" id="WP_095134279.1">
    <property type="nucleotide sequence ID" value="NZ_NIBG01000012.1"/>
</dbReference>
<feature type="transmembrane region" description="Helical" evidence="9">
    <location>
        <begin position="324"/>
        <end position="346"/>
    </location>
</feature>
<keyword evidence="6 9" id="KW-1133">Transmembrane helix</keyword>
<feature type="domain" description="Na+/H+ antiporter NhaC-like C-terminal" evidence="10">
    <location>
        <begin position="33"/>
        <end position="211"/>
    </location>
</feature>
<comment type="similarity">
    <text evidence="8">Belongs to the NhaC Na(+)/H(+) (TC 2.A.35) antiporter family.</text>
</comment>
<sequence>MNNKKSSLALLPLLVFLVMYLVTSIIIGDFYKMPVSVSFLVASIVAICMNPKEKISHKIEIFCKGAGNTNIIIMCFIFILAGAFAGVAREMGAVDSTVNLGLSILPGNILIAGIFVIGCFISLSIGTSVGTIVALSPVAIGLAEKIDISLGLALGAVISGAMFGDNLSMISDTTIAAARTQGCEMRDKFRMNFLIVVPAAIVTGIIFVLIGNGNNTAIGGDHPYSIIKVVTYLVVLIGALSGINVFVVLTGGTLFAGVVGIMTNSFDIWGFVSAVSNGINGMAEIIIISLLIGGMVEVIKFNGGINFLLDFIRNRISSKRGAEFGIALLVGVVDLCTANNTIAIVMTGPIAKDIADEYNIEPKRSASILDTFSCFCQGIIPYGAQILVAVGVASNKVSSFDIMRYLYYPYLMGICAVIAILIGVPKLKEA</sequence>
<evidence type="ECO:0000259" key="10">
    <source>
        <dbReference type="Pfam" id="PF03553"/>
    </source>
</evidence>
<keyword evidence="12" id="KW-1185">Reference proteome</keyword>
<evidence type="ECO:0000256" key="1">
    <source>
        <dbReference type="ARBA" id="ARBA00004651"/>
    </source>
</evidence>
<evidence type="ECO:0000256" key="6">
    <source>
        <dbReference type="ARBA" id="ARBA00022989"/>
    </source>
</evidence>
<dbReference type="PANTHER" id="PTHR33451:SF5">
    <property type="entry name" value="NA+_H+ ANTIPORTER"/>
    <property type="match status" value="1"/>
</dbReference>
<dbReference type="GO" id="GO:0005886">
    <property type="term" value="C:plasma membrane"/>
    <property type="evidence" value="ECO:0007669"/>
    <property type="project" value="UniProtKB-SubCell"/>
</dbReference>
<dbReference type="OrthoDB" id="9790605at2"/>
<accession>A0A267MGJ7</accession>
<keyword evidence="7 9" id="KW-0472">Membrane</keyword>
<dbReference type="InterPro" id="IPR052180">
    <property type="entry name" value="NhaC_Na-H+_Antiporter"/>
</dbReference>
<reference evidence="11 12" key="1">
    <citation type="submission" date="2017-06" db="EMBL/GenBank/DDBJ databases">
        <title>Draft genome sequence of anaerobic fermentative bacterium Anaeromicrobium sediminis DY2726D isolated from West Pacific Ocean sediments.</title>
        <authorList>
            <person name="Zeng X."/>
        </authorList>
    </citation>
    <scope>NUCLEOTIDE SEQUENCE [LARGE SCALE GENOMIC DNA]</scope>
    <source>
        <strain evidence="11 12">DY2726D</strain>
    </source>
</reference>
<comment type="subcellular location">
    <subcellularLocation>
        <location evidence="1">Cell membrane</location>
        <topology evidence="1">Multi-pass membrane protein</topology>
    </subcellularLocation>
</comment>
<evidence type="ECO:0000313" key="11">
    <source>
        <dbReference type="EMBL" id="PAB58699.1"/>
    </source>
</evidence>
<keyword evidence="2" id="KW-0813">Transport</keyword>
<feature type="domain" description="Na+/H+ antiporter NhaC-like C-terminal" evidence="10">
    <location>
        <begin position="226"/>
        <end position="424"/>
    </location>
</feature>
<feature type="transmembrane region" description="Helical" evidence="9">
    <location>
        <begin position="109"/>
        <end position="134"/>
    </location>
</feature>
<dbReference type="Proteomes" id="UP000216024">
    <property type="component" value="Unassembled WGS sequence"/>
</dbReference>
<dbReference type="GO" id="GO:0015297">
    <property type="term" value="F:antiporter activity"/>
    <property type="evidence" value="ECO:0007669"/>
    <property type="project" value="UniProtKB-KW"/>
</dbReference>
<feature type="transmembrane region" description="Helical" evidence="9">
    <location>
        <begin position="71"/>
        <end position="89"/>
    </location>
</feature>
<protein>
    <submittedName>
        <fullName evidence="11">Sodium:proton antiporter</fullName>
    </submittedName>
</protein>
<keyword evidence="4" id="KW-1003">Cell membrane</keyword>
<evidence type="ECO:0000256" key="2">
    <source>
        <dbReference type="ARBA" id="ARBA00022448"/>
    </source>
</evidence>
<feature type="transmembrane region" description="Helical" evidence="9">
    <location>
        <begin position="232"/>
        <end position="262"/>
    </location>
</feature>
<evidence type="ECO:0000256" key="9">
    <source>
        <dbReference type="SAM" id="Phobius"/>
    </source>
</evidence>
<evidence type="ECO:0000256" key="4">
    <source>
        <dbReference type="ARBA" id="ARBA00022475"/>
    </source>
</evidence>
<dbReference type="AlphaFoldDB" id="A0A267MGJ7"/>
<comment type="caution">
    <text evidence="11">The sequence shown here is derived from an EMBL/GenBank/DDBJ whole genome shotgun (WGS) entry which is preliminary data.</text>
</comment>
<feature type="transmembrane region" description="Helical" evidence="9">
    <location>
        <begin position="146"/>
        <end position="164"/>
    </location>
</feature>
<evidence type="ECO:0000256" key="5">
    <source>
        <dbReference type="ARBA" id="ARBA00022692"/>
    </source>
</evidence>
<keyword evidence="5 9" id="KW-0812">Transmembrane</keyword>
<dbReference type="InterPro" id="IPR018461">
    <property type="entry name" value="Na/H_Antiport_NhaC-like_C"/>
</dbReference>
<evidence type="ECO:0000256" key="7">
    <source>
        <dbReference type="ARBA" id="ARBA00023136"/>
    </source>
</evidence>
<dbReference type="EMBL" id="NIBG01000012">
    <property type="protein sequence ID" value="PAB58699.1"/>
    <property type="molecule type" value="Genomic_DNA"/>
</dbReference>
<feature type="transmembrane region" description="Helical" evidence="9">
    <location>
        <begin position="282"/>
        <end position="303"/>
    </location>
</feature>
<name>A0A267MGJ7_9FIRM</name>
<feature type="transmembrane region" description="Helical" evidence="9">
    <location>
        <begin position="366"/>
        <end position="393"/>
    </location>
</feature>
<evidence type="ECO:0000256" key="3">
    <source>
        <dbReference type="ARBA" id="ARBA00022449"/>
    </source>
</evidence>
<organism evidence="11 12">
    <name type="scientific">Anaeromicrobium sediminis</name>
    <dbReference type="NCBI Taxonomy" id="1478221"/>
    <lineage>
        <taxon>Bacteria</taxon>
        <taxon>Bacillati</taxon>
        <taxon>Bacillota</taxon>
        <taxon>Clostridia</taxon>
        <taxon>Peptostreptococcales</taxon>
        <taxon>Thermotaleaceae</taxon>
        <taxon>Anaeromicrobium</taxon>
    </lineage>
</organism>
<dbReference type="Pfam" id="PF03553">
    <property type="entry name" value="Na_H_antiporter"/>
    <property type="match status" value="2"/>
</dbReference>
<gene>
    <name evidence="11" type="ORF">CCE28_13595</name>
</gene>